<dbReference type="GO" id="GO:1990904">
    <property type="term" value="C:ribonucleoprotein complex"/>
    <property type="evidence" value="ECO:0007669"/>
    <property type="project" value="UniProtKB-KW"/>
</dbReference>
<comment type="caution">
    <text evidence="4">The sequence shown here is derived from an EMBL/GenBank/DDBJ whole genome shotgun (WGS) entry which is preliminary data.</text>
</comment>
<dbReference type="AlphaFoldDB" id="A0AAW0IDF4"/>
<name>A0AAW0IDF4_MYOGA</name>
<dbReference type="Gene3D" id="3.30.1440.10">
    <property type="match status" value="1"/>
</dbReference>
<dbReference type="SUPFAM" id="SSF55282">
    <property type="entry name" value="RL5-like"/>
    <property type="match status" value="1"/>
</dbReference>
<protein>
    <submittedName>
        <fullName evidence="4">Uncharacterized protein</fullName>
    </submittedName>
</protein>
<comment type="similarity">
    <text evidence="1">Belongs to the universal ribosomal protein uL5 family.</text>
</comment>
<organism evidence="4 5">
    <name type="scientific">Myodes glareolus</name>
    <name type="common">Bank vole</name>
    <name type="synonym">Clethrionomys glareolus</name>
    <dbReference type="NCBI Taxonomy" id="447135"/>
    <lineage>
        <taxon>Eukaryota</taxon>
        <taxon>Metazoa</taxon>
        <taxon>Chordata</taxon>
        <taxon>Craniata</taxon>
        <taxon>Vertebrata</taxon>
        <taxon>Euteleostomi</taxon>
        <taxon>Mammalia</taxon>
        <taxon>Eutheria</taxon>
        <taxon>Euarchontoglires</taxon>
        <taxon>Glires</taxon>
        <taxon>Rodentia</taxon>
        <taxon>Myomorpha</taxon>
        <taxon>Muroidea</taxon>
        <taxon>Cricetidae</taxon>
        <taxon>Arvicolinae</taxon>
        <taxon>Myodes</taxon>
    </lineage>
</organism>
<dbReference type="GO" id="GO:0005840">
    <property type="term" value="C:ribosome"/>
    <property type="evidence" value="ECO:0007669"/>
    <property type="project" value="UniProtKB-KW"/>
</dbReference>
<keyword evidence="3" id="KW-0687">Ribonucleoprotein</keyword>
<evidence type="ECO:0000256" key="1">
    <source>
        <dbReference type="ARBA" id="ARBA00008553"/>
    </source>
</evidence>
<reference evidence="4 5" key="1">
    <citation type="journal article" date="2023" name="bioRxiv">
        <title>Conserved and derived expression patterns and positive selection on dental genes reveal complex evolutionary context of ever-growing rodent molars.</title>
        <authorList>
            <person name="Calamari Z.T."/>
            <person name="Song A."/>
            <person name="Cohen E."/>
            <person name="Akter M."/>
            <person name="Roy R.D."/>
            <person name="Hallikas O."/>
            <person name="Christensen M.M."/>
            <person name="Li P."/>
            <person name="Marangoni P."/>
            <person name="Jernvall J."/>
            <person name="Klein O.D."/>
        </authorList>
    </citation>
    <scope>NUCLEOTIDE SEQUENCE [LARGE SCALE GENOMIC DNA]</scope>
    <source>
        <strain evidence="4">V071</strain>
    </source>
</reference>
<dbReference type="Proteomes" id="UP001488838">
    <property type="component" value="Unassembled WGS sequence"/>
</dbReference>
<dbReference type="InterPro" id="IPR022803">
    <property type="entry name" value="Ribosomal_uL5_dom_sf"/>
</dbReference>
<evidence type="ECO:0000256" key="2">
    <source>
        <dbReference type="ARBA" id="ARBA00022980"/>
    </source>
</evidence>
<sequence>MESNFSDIGNFGFEIELGIKYDPSIEIYGLDFCVVLGRSGFSIADKKCRTGCIGAKHRISKEEALVPAEV</sequence>
<evidence type="ECO:0000313" key="4">
    <source>
        <dbReference type="EMBL" id="KAK7812204.1"/>
    </source>
</evidence>
<dbReference type="GO" id="GO:0003735">
    <property type="term" value="F:structural constituent of ribosome"/>
    <property type="evidence" value="ECO:0007669"/>
    <property type="project" value="InterPro"/>
</dbReference>
<dbReference type="PANTHER" id="PTHR11994">
    <property type="entry name" value="60S RIBOSOMAL PROTEIN L11-RELATED"/>
    <property type="match status" value="1"/>
</dbReference>
<evidence type="ECO:0000256" key="3">
    <source>
        <dbReference type="ARBA" id="ARBA00023274"/>
    </source>
</evidence>
<proteinExistence type="inferred from homology"/>
<keyword evidence="5" id="KW-1185">Reference proteome</keyword>
<dbReference type="EMBL" id="JBBHLL010000156">
    <property type="protein sequence ID" value="KAK7812204.1"/>
    <property type="molecule type" value="Genomic_DNA"/>
</dbReference>
<dbReference type="InterPro" id="IPR002132">
    <property type="entry name" value="Ribosomal_uL5"/>
</dbReference>
<keyword evidence="2" id="KW-0689">Ribosomal protein</keyword>
<evidence type="ECO:0000313" key="5">
    <source>
        <dbReference type="Proteomes" id="UP001488838"/>
    </source>
</evidence>
<gene>
    <name evidence="4" type="ORF">U0070_010963</name>
</gene>
<accession>A0AAW0IDF4</accession>
<dbReference type="GO" id="GO:0006412">
    <property type="term" value="P:translation"/>
    <property type="evidence" value="ECO:0007669"/>
    <property type="project" value="InterPro"/>
</dbReference>